<evidence type="ECO:0000259" key="4">
    <source>
        <dbReference type="Pfam" id="PF24883"/>
    </source>
</evidence>
<keyword evidence="1" id="KW-0677">Repeat</keyword>
<feature type="domain" description="Nephrocystin 3-like N-terminal" evidence="4">
    <location>
        <begin position="144"/>
        <end position="305"/>
    </location>
</feature>
<dbReference type="SUPFAM" id="SSF48403">
    <property type="entry name" value="Ankyrin repeat"/>
    <property type="match status" value="1"/>
</dbReference>
<dbReference type="Gene3D" id="3.40.50.300">
    <property type="entry name" value="P-loop containing nucleotide triphosphate hydrolases"/>
    <property type="match status" value="1"/>
</dbReference>
<dbReference type="GeneID" id="31007194"/>
<feature type="repeat" description="ANK" evidence="2">
    <location>
        <begin position="713"/>
        <end position="745"/>
    </location>
</feature>
<accession>A0A225AAX6</accession>
<evidence type="ECO:0000256" key="1">
    <source>
        <dbReference type="ARBA" id="ARBA00022737"/>
    </source>
</evidence>
<feature type="repeat" description="ANK" evidence="2">
    <location>
        <begin position="812"/>
        <end position="844"/>
    </location>
</feature>
<dbReference type="InterPro" id="IPR027417">
    <property type="entry name" value="P-loop_NTPase"/>
</dbReference>
<dbReference type="Pfam" id="PF00023">
    <property type="entry name" value="Ank"/>
    <property type="match status" value="2"/>
</dbReference>
<keyword evidence="2" id="KW-0040">ANK repeat</keyword>
<dbReference type="RefSeq" id="XP_020117481.1">
    <property type="nucleotide sequence ID" value="XM_020262332.1"/>
</dbReference>
<dbReference type="AlphaFoldDB" id="A0A225AAX6"/>
<feature type="repeat" description="ANK" evidence="2">
    <location>
        <begin position="779"/>
        <end position="811"/>
    </location>
</feature>
<evidence type="ECO:0000313" key="5">
    <source>
        <dbReference type="EMBL" id="OKL57360.1"/>
    </source>
</evidence>
<dbReference type="PANTHER" id="PTHR10039:SF16">
    <property type="entry name" value="GPI INOSITOL-DEACYLASE"/>
    <property type="match status" value="1"/>
</dbReference>
<feature type="repeat" description="ANK" evidence="2">
    <location>
        <begin position="614"/>
        <end position="646"/>
    </location>
</feature>
<dbReference type="PROSITE" id="PS50297">
    <property type="entry name" value="ANK_REP_REGION"/>
    <property type="match status" value="7"/>
</dbReference>
<protein>
    <submittedName>
        <fullName evidence="5">Uncharacterized protein</fullName>
    </submittedName>
</protein>
<keyword evidence="6" id="KW-1185">Reference proteome</keyword>
<evidence type="ECO:0000313" key="6">
    <source>
        <dbReference type="Proteomes" id="UP000214365"/>
    </source>
</evidence>
<dbReference type="SMART" id="SM00248">
    <property type="entry name" value="ANK"/>
    <property type="match status" value="8"/>
</dbReference>
<dbReference type="Pfam" id="PF12796">
    <property type="entry name" value="Ank_2"/>
    <property type="match status" value="2"/>
</dbReference>
<dbReference type="PRINTS" id="PR01415">
    <property type="entry name" value="ANKYRIN"/>
</dbReference>
<proteinExistence type="predicted"/>
<dbReference type="PANTHER" id="PTHR10039">
    <property type="entry name" value="AMELOGENIN"/>
    <property type="match status" value="1"/>
</dbReference>
<dbReference type="Gene3D" id="1.25.40.20">
    <property type="entry name" value="Ankyrin repeat-containing domain"/>
    <property type="match status" value="1"/>
</dbReference>
<organism evidence="5 6">
    <name type="scientific">Talaromyces atroroseus</name>
    <dbReference type="NCBI Taxonomy" id="1441469"/>
    <lineage>
        <taxon>Eukaryota</taxon>
        <taxon>Fungi</taxon>
        <taxon>Dikarya</taxon>
        <taxon>Ascomycota</taxon>
        <taxon>Pezizomycotina</taxon>
        <taxon>Eurotiomycetes</taxon>
        <taxon>Eurotiomycetidae</taxon>
        <taxon>Eurotiales</taxon>
        <taxon>Trichocomaceae</taxon>
        <taxon>Talaromyces</taxon>
        <taxon>Talaromyces sect. Trachyspermi</taxon>
    </lineage>
</organism>
<dbReference type="InterPro" id="IPR054471">
    <property type="entry name" value="GPIID_WHD"/>
</dbReference>
<gene>
    <name evidence="5" type="ORF">UA08_07438</name>
</gene>
<dbReference type="InterPro" id="IPR002110">
    <property type="entry name" value="Ankyrin_rpt"/>
</dbReference>
<feature type="domain" description="GPI inositol-deacylase winged helix" evidence="3">
    <location>
        <begin position="417"/>
        <end position="519"/>
    </location>
</feature>
<dbReference type="Proteomes" id="UP000214365">
    <property type="component" value="Unassembled WGS sequence"/>
</dbReference>
<dbReference type="EMBL" id="LFMY01000012">
    <property type="protein sequence ID" value="OKL57360.1"/>
    <property type="molecule type" value="Genomic_DNA"/>
</dbReference>
<feature type="repeat" description="ANK" evidence="2">
    <location>
        <begin position="746"/>
        <end position="778"/>
    </location>
</feature>
<comment type="caution">
    <text evidence="5">The sequence shown here is derived from an EMBL/GenBank/DDBJ whole genome shotgun (WGS) entry which is preliminary data.</text>
</comment>
<dbReference type="Pfam" id="PF24883">
    <property type="entry name" value="NPHP3_N"/>
    <property type="match status" value="1"/>
</dbReference>
<name>A0A225AAX6_TALAT</name>
<evidence type="ECO:0000256" key="2">
    <source>
        <dbReference type="PROSITE-ProRule" id="PRU00023"/>
    </source>
</evidence>
<dbReference type="InterPro" id="IPR056884">
    <property type="entry name" value="NPHP3-like_N"/>
</dbReference>
<reference evidence="5 6" key="1">
    <citation type="submission" date="2015-06" db="EMBL/GenBank/DDBJ databases">
        <title>Talaromyces atroroseus IBT 11181 draft genome.</title>
        <authorList>
            <person name="Rasmussen K.B."/>
            <person name="Rasmussen S."/>
            <person name="Petersen B."/>
            <person name="Sicheritz-Ponten T."/>
            <person name="Mortensen U.H."/>
            <person name="Thrane U."/>
        </authorList>
    </citation>
    <scope>NUCLEOTIDE SEQUENCE [LARGE SCALE GENOMIC DNA]</scope>
    <source>
        <strain evidence="5 6">IBT 11181</strain>
    </source>
</reference>
<dbReference type="SUPFAM" id="SSF52540">
    <property type="entry name" value="P-loop containing nucleoside triphosphate hydrolases"/>
    <property type="match status" value="1"/>
</dbReference>
<feature type="repeat" description="ANK" evidence="2">
    <location>
        <begin position="845"/>
        <end position="877"/>
    </location>
</feature>
<sequence>MNGSRIPQYLDDLKRKWPNLASKYVRSDSFVDPLSLPRNPHTSGSSWQVVMLMLWKKILALFGFLLGWWTFIYVDAETKPITSNAVSTVIHEDKRILDSIEDTRKGIDRLHLSNRQREVLKWLNPPDPSTHYNKALQQRHGCSGLWFLQSNAFAKWKIQPDSFLWLNGIPGCGKTILSSAILKDLLDTLPFQPLYFYFDFNDTGKQTFDSMLRSLINQLCCKCEDTWKPLDLLFSSHQDGRVHPSYESLRKVLLEVIGQVEQVWIVLDAVDECSTRSGPPTEGLLSWMRDLTSQQKNVHLLVTSRPEQDIKSEIVEWASLDNIVPIRGDGIDDDIRAYVHTRVREDKGLKRWRTQPDVQEEIEHRLMEKADGMFRWATCQLDALENCLEYRTLQKALKSLPKTLDETYSRVLHSIPSEYKQNAFRILQFLTYSARPLSVSEMVDAIAVDTEGEDYQYFDPKHRMPDPREITCFCSSLIVFTSTTHNSDVDNKDDDVKLQLAHFSVKEYLISGRLDKDLAHNFEECAARASIATVCLAYLLHLNKEISVIEIREKFPLAQYSARYWMDHAAITEGKDETLERFIVKIFYHNRDSLRNCYSLYQPDQTWFWTELKGQCSALYYASYGGLVNAVKYILSQGANVNAHGGIHGNALHVASLRGHEKVVELLLRKGADISAQGGSKGTALHMASSRGHEKIVELLLRKGANINAQVGHKGTALRAAIIAGCKEIIELLLRQGADINAQDGSEGTTLHATIVAGYKEIIELLLRKGADIHSQVRFYNTALHAAIVAGHEEIVELLLREGANVHLQDGLKGNALQMASYTGHDQIVKLLLDYGADVNVRDGIYSNALQVASYKGHEQVVKLLLENGADINQVKGGLHKIHERVVKLLLENGADINQVKGGLHKIHEQVSFCDILNEHSRKAYISFITNLCGVLEVFHGFCQKRA</sequence>
<feature type="repeat" description="ANK" evidence="2">
    <location>
        <begin position="647"/>
        <end position="679"/>
    </location>
</feature>
<dbReference type="PROSITE" id="PS50088">
    <property type="entry name" value="ANK_REPEAT"/>
    <property type="match status" value="8"/>
</dbReference>
<feature type="repeat" description="ANK" evidence="2">
    <location>
        <begin position="680"/>
        <end position="712"/>
    </location>
</feature>
<dbReference type="InterPro" id="IPR036770">
    <property type="entry name" value="Ankyrin_rpt-contain_sf"/>
</dbReference>
<dbReference type="Pfam" id="PF22939">
    <property type="entry name" value="WHD_GPIID"/>
    <property type="match status" value="1"/>
</dbReference>
<dbReference type="OrthoDB" id="4772757at2759"/>
<evidence type="ECO:0000259" key="3">
    <source>
        <dbReference type="Pfam" id="PF22939"/>
    </source>
</evidence>
<dbReference type="STRING" id="1441469.A0A225AAX6"/>